<proteinExistence type="predicted"/>
<feature type="non-terminal residue" evidence="1">
    <location>
        <position position="1"/>
    </location>
</feature>
<sequence>LPVLIFGQISDGENFAVRPPFEVPFLAKASLFLLYPAHPGKTAAKPGKRRWRRRENQLKLPTSLATFPAISSCAVTWNRYSDHAYAAGGTLSGSSSVGLLVSGLCFQILCMVLLMKDLCIMF</sequence>
<dbReference type="EMBL" id="AP020688">
    <property type="protein sequence ID" value="BBN68257.1"/>
    <property type="molecule type" value="Genomic_DNA"/>
</dbReference>
<protein>
    <submittedName>
        <fullName evidence="1">Uncharacterized protein</fullName>
    </submittedName>
</protein>
<organism evidence="1">
    <name type="scientific">Prunus dulcis</name>
    <name type="common">Almond</name>
    <name type="synonym">Amygdalus dulcis</name>
    <dbReference type="NCBI Taxonomy" id="3755"/>
    <lineage>
        <taxon>Eukaryota</taxon>
        <taxon>Viridiplantae</taxon>
        <taxon>Streptophyta</taxon>
        <taxon>Embryophyta</taxon>
        <taxon>Tracheophyta</taxon>
        <taxon>Spermatophyta</taxon>
        <taxon>Magnoliopsida</taxon>
        <taxon>eudicotyledons</taxon>
        <taxon>Gunneridae</taxon>
        <taxon>Pentapetalae</taxon>
        <taxon>rosids</taxon>
        <taxon>fabids</taxon>
        <taxon>Rosales</taxon>
        <taxon>Rosaceae</taxon>
        <taxon>Amygdaloideae</taxon>
        <taxon>Amygdaleae</taxon>
        <taxon>Prunus</taxon>
    </lineage>
</organism>
<accession>A0A5H2XJ42</accession>
<reference evidence="1" key="1">
    <citation type="journal article" date="2019" name="Science">
        <title>Mutation of a bHLH transcription factor allowed almond domestication.</title>
        <authorList>
            <person name="Sanchez-Perez R."/>
            <person name="Pavan S."/>
            <person name="Mazzeo R."/>
            <person name="Moldovan C."/>
            <person name="Aiese Cigliano R."/>
            <person name="Del Cueto J."/>
            <person name="Ricciardi F."/>
            <person name="Lotti C."/>
            <person name="Ricciardi L."/>
            <person name="Dicenta F."/>
            <person name="Lopez-Marques R.L."/>
            <person name="Lindberg Moller B."/>
        </authorList>
    </citation>
    <scope>NUCLEOTIDE SEQUENCE</scope>
</reference>
<evidence type="ECO:0000313" key="1">
    <source>
        <dbReference type="EMBL" id="BBN68257.1"/>
    </source>
</evidence>
<gene>
    <name evidence="1" type="ORF">Prudu_351S000800</name>
</gene>
<dbReference type="AlphaFoldDB" id="A0A5H2XJ42"/>
<name>A0A5H2XJ42_PRUDU</name>